<feature type="active site" description="Charge relay system" evidence="7">
    <location>
        <position position="150"/>
    </location>
</feature>
<proteinExistence type="inferred from homology"/>
<keyword evidence="2" id="KW-0645">Protease</keyword>
<keyword evidence="3 9" id="KW-0732">Signal</keyword>
<dbReference type="GO" id="GO:0006508">
    <property type="term" value="P:proteolysis"/>
    <property type="evidence" value="ECO:0007669"/>
    <property type="project" value="UniProtKB-KW"/>
</dbReference>
<dbReference type="Gene3D" id="2.30.42.10">
    <property type="match status" value="2"/>
</dbReference>
<feature type="binding site" evidence="8">
    <location>
        <position position="63"/>
    </location>
    <ligand>
        <name>substrate</name>
    </ligand>
</feature>
<dbReference type="InterPro" id="IPR001478">
    <property type="entry name" value="PDZ"/>
</dbReference>
<evidence type="ECO:0000313" key="12">
    <source>
        <dbReference type="Proteomes" id="UP000325122"/>
    </source>
</evidence>
<dbReference type="PANTHER" id="PTHR22939:SF129">
    <property type="entry name" value="SERINE PROTEASE HTRA2, MITOCHONDRIAL"/>
    <property type="match status" value="1"/>
</dbReference>
<dbReference type="InterPro" id="IPR036034">
    <property type="entry name" value="PDZ_sf"/>
</dbReference>
<feature type="domain" description="PDZ" evidence="10">
    <location>
        <begin position="396"/>
        <end position="471"/>
    </location>
</feature>
<name>A0A5M6ZK19_9PROT</name>
<feature type="binding site" evidence="8">
    <location>
        <position position="120"/>
    </location>
    <ligand>
        <name>substrate</name>
    </ligand>
</feature>
<evidence type="ECO:0000256" key="7">
    <source>
        <dbReference type="PIRSR" id="PIRSR611782-1"/>
    </source>
</evidence>
<comment type="caution">
    <text evidence="11">The sequence shown here is derived from an EMBL/GenBank/DDBJ whole genome shotgun (WGS) entry which is preliminary data.</text>
</comment>
<dbReference type="InterPro" id="IPR006311">
    <property type="entry name" value="TAT_signal"/>
</dbReference>
<dbReference type="Pfam" id="PF00595">
    <property type="entry name" value="PDZ"/>
    <property type="match status" value="1"/>
</dbReference>
<keyword evidence="5" id="KW-0378">Hydrolase</keyword>
<comment type="similarity">
    <text evidence="1">Belongs to the peptidase S1C family.</text>
</comment>
<evidence type="ECO:0000256" key="8">
    <source>
        <dbReference type="PIRSR" id="PIRSR611782-2"/>
    </source>
</evidence>
<evidence type="ECO:0000256" key="9">
    <source>
        <dbReference type="SAM" id="SignalP"/>
    </source>
</evidence>
<protein>
    <submittedName>
        <fullName evidence="11">Do family serine endopeptidase</fullName>
    </submittedName>
</protein>
<keyword evidence="12" id="KW-1185">Reference proteome</keyword>
<evidence type="ECO:0000256" key="6">
    <source>
        <dbReference type="ARBA" id="ARBA00022825"/>
    </source>
</evidence>
<keyword evidence="4" id="KW-0677">Repeat</keyword>
<dbReference type="RefSeq" id="WP_150022194.1">
    <property type="nucleotide sequence ID" value="NZ_VWOJ01000001.1"/>
</dbReference>
<dbReference type="EMBL" id="VWOJ01000001">
    <property type="protein sequence ID" value="KAA5805163.1"/>
    <property type="molecule type" value="Genomic_DNA"/>
</dbReference>
<reference evidence="11 12" key="1">
    <citation type="submission" date="2019-09" db="EMBL/GenBank/DDBJ databases">
        <authorList>
            <person name="Kevbrin V."/>
            <person name="Grouzdev D.S."/>
        </authorList>
    </citation>
    <scope>NUCLEOTIDE SEQUENCE [LARGE SCALE GENOMIC DNA]</scope>
    <source>
        <strain evidence="11 12">G-192</strain>
    </source>
</reference>
<dbReference type="NCBIfam" id="TIGR02037">
    <property type="entry name" value="degP_htrA_DO"/>
    <property type="match status" value="1"/>
</dbReference>
<dbReference type="GO" id="GO:0004252">
    <property type="term" value="F:serine-type endopeptidase activity"/>
    <property type="evidence" value="ECO:0007669"/>
    <property type="project" value="InterPro"/>
</dbReference>
<feature type="domain" description="PDZ" evidence="10">
    <location>
        <begin position="270"/>
        <end position="337"/>
    </location>
</feature>
<dbReference type="SUPFAM" id="SSF50156">
    <property type="entry name" value="PDZ domain-like"/>
    <property type="match status" value="2"/>
</dbReference>
<dbReference type="AlphaFoldDB" id="A0A5M6ZK19"/>
<dbReference type="SMART" id="SM00228">
    <property type="entry name" value="PDZ"/>
    <property type="match status" value="2"/>
</dbReference>
<keyword evidence="6" id="KW-0720">Serine protease</keyword>
<evidence type="ECO:0000256" key="3">
    <source>
        <dbReference type="ARBA" id="ARBA00022729"/>
    </source>
</evidence>
<dbReference type="PROSITE" id="PS51318">
    <property type="entry name" value="TAT"/>
    <property type="match status" value="1"/>
</dbReference>
<feature type="active site" description="Charge relay system" evidence="7">
    <location>
        <position position="120"/>
    </location>
</feature>
<dbReference type="Pfam" id="PF13365">
    <property type="entry name" value="Trypsin_2"/>
    <property type="match status" value="1"/>
</dbReference>
<accession>A0A5M6ZK19</accession>
<dbReference type="Pfam" id="PF13180">
    <property type="entry name" value="PDZ_2"/>
    <property type="match status" value="1"/>
</dbReference>
<evidence type="ECO:0000256" key="4">
    <source>
        <dbReference type="ARBA" id="ARBA00022737"/>
    </source>
</evidence>
<gene>
    <name evidence="11" type="ORF">F1654_04035</name>
</gene>
<feature type="binding site" evidence="8">
    <location>
        <position position="150"/>
    </location>
    <ligand>
        <name>substrate</name>
    </ligand>
</feature>
<organism evidence="11 12">
    <name type="scientific">Alkalicaulis satelles</name>
    <dbReference type="NCBI Taxonomy" id="2609175"/>
    <lineage>
        <taxon>Bacteria</taxon>
        <taxon>Pseudomonadati</taxon>
        <taxon>Pseudomonadota</taxon>
        <taxon>Alphaproteobacteria</taxon>
        <taxon>Maricaulales</taxon>
        <taxon>Maricaulaceae</taxon>
        <taxon>Alkalicaulis</taxon>
    </lineage>
</organism>
<dbReference type="InterPro" id="IPR011782">
    <property type="entry name" value="Pept_S1C_Do"/>
</dbReference>
<feature type="active site" description="Charge relay system" evidence="7">
    <location>
        <position position="226"/>
    </location>
</feature>
<dbReference type="SUPFAM" id="SSF50494">
    <property type="entry name" value="Trypsin-like serine proteases"/>
    <property type="match status" value="1"/>
</dbReference>
<feature type="binding site" evidence="8">
    <location>
        <begin position="224"/>
        <end position="226"/>
    </location>
    <ligand>
        <name>substrate</name>
    </ligand>
</feature>
<evidence type="ECO:0000259" key="10">
    <source>
        <dbReference type="PROSITE" id="PS50106"/>
    </source>
</evidence>
<feature type="signal peptide" evidence="9">
    <location>
        <begin position="1"/>
        <end position="33"/>
    </location>
</feature>
<evidence type="ECO:0000256" key="1">
    <source>
        <dbReference type="ARBA" id="ARBA00010541"/>
    </source>
</evidence>
<dbReference type="Proteomes" id="UP000325122">
    <property type="component" value="Unassembled WGS sequence"/>
</dbReference>
<evidence type="ECO:0000313" key="11">
    <source>
        <dbReference type="EMBL" id="KAA5805163.1"/>
    </source>
</evidence>
<dbReference type="PROSITE" id="PS50106">
    <property type="entry name" value="PDZ"/>
    <property type="match status" value="2"/>
</dbReference>
<dbReference type="PANTHER" id="PTHR22939">
    <property type="entry name" value="SERINE PROTEASE FAMILY S1C HTRA-RELATED"/>
    <property type="match status" value="1"/>
</dbReference>
<dbReference type="InterPro" id="IPR009003">
    <property type="entry name" value="Peptidase_S1_PA"/>
</dbReference>
<dbReference type="InterPro" id="IPR001940">
    <property type="entry name" value="Peptidase_S1C"/>
</dbReference>
<sequence>MTLTQRLLVSAAAGLALAAAAPALTGFAPPAYAQTYAAPNGAPMSFADLIDRVSPAVVSIEAEGVVRPEDGPDMSQLPPQFREFLERFGGAPGQQPQRPRRSQGSGFFISDDGLLVTNNHVIEGADTIRVALSDGRSLTAEIVGRDELTDLALLRVEPSSRPFKYVELARDLDIRVGDWVVAVGNPFGLGGTATAGIVSATGRQMSPAQAYIDFLQIDAPINRGNSGGPAFDLNGRVVGVNSAIISPTGGNVGIGFAIPSDIAASIIDQLIADGMVRRGYLGISPADLTDDLRDAMGLDADVEGVLINQVLPGTPAAQGGLQNGDIVLSINGDRVSGARALTQRVGAFAPTEQITVRVLRDGRERNIRVRLAERPADAGGTAQPVTPPEPDVTRLFGMTLETPSEQDRQRLELGQRGLLVADVEPDSEAARKGLRPGDAILEAGGRDVRSVDEFRAAAAQAQSRGRAALLVFVAMQGGQRRYAALELSEME</sequence>
<dbReference type="PRINTS" id="PR00834">
    <property type="entry name" value="PROTEASES2C"/>
</dbReference>
<feature type="chain" id="PRO_5039369025" evidence="9">
    <location>
        <begin position="34"/>
        <end position="491"/>
    </location>
</feature>
<dbReference type="Gene3D" id="2.40.10.120">
    <property type="match status" value="1"/>
</dbReference>
<evidence type="ECO:0000256" key="2">
    <source>
        <dbReference type="ARBA" id="ARBA00022670"/>
    </source>
</evidence>
<evidence type="ECO:0000256" key="5">
    <source>
        <dbReference type="ARBA" id="ARBA00022801"/>
    </source>
</evidence>